<dbReference type="InterPro" id="IPR036465">
    <property type="entry name" value="vWFA_dom_sf"/>
</dbReference>
<dbReference type="Proteomes" id="UP000094849">
    <property type="component" value="Unassembled WGS sequence"/>
</dbReference>
<dbReference type="EMBL" id="LVJZ01000003">
    <property type="protein sequence ID" value="ODB96816.1"/>
    <property type="molecule type" value="Genomic_DNA"/>
</dbReference>
<dbReference type="OrthoDB" id="9812729at2"/>
<sequence length="434" mass="50226">MTPKRRLILALLLLVLPALLAIWYPHWAYVWVGGMVLLLFLAAVDLWWLRQIPCPKVERLLHTTIPVGVWTGVQLKLESRFPHNLMVTVHDHHPADCDVRDQPLTLEIPAQRQLTINYQVLPRSRGDKQFTGVDLVIHSSFRLWRLKRFLDHQTKVRVYPNFREIAHFALLATDNHLSQMGVRRRQRRGEGSDFHQLREYRVGDALRQIDWKASSRYRRLISKEYQDERDQQLVFLLDCGRHMRHRDEQGAHLDHVLNAMLLLSYVAERQGDGVGFLSFGGIHRWQPPIKGGDLVRRILDRCYDIEPTLEAADYLSAARQLMSLQNRRALLVILTNSRTEDQSELQKAVSILAKRHLVVIADLHEASLDQVLDRPVTDRAGALRFQAVVDYLGERRESHERLQYRGGLVIDSRPQQLPINLVNAYLDVKASGAL</sequence>
<dbReference type="SUPFAM" id="SSF53300">
    <property type="entry name" value="vWA-like"/>
    <property type="match status" value="1"/>
</dbReference>
<keyword evidence="1" id="KW-1133">Transmembrane helix</keyword>
<dbReference type="PANTHER" id="PTHR33608:SF3">
    <property type="entry name" value="SLR2013 PROTEIN"/>
    <property type="match status" value="1"/>
</dbReference>
<feature type="domain" description="DUF58" evidence="2">
    <location>
        <begin position="197"/>
        <end position="372"/>
    </location>
</feature>
<dbReference type="Pfam" id="PF01882">
    <property type="entry name" value="DUF58"/>
    <property type="match status" value="1"/>
</dbReference>
<feature type="transmembrane region" description="Helical" evidence="1">
    <location>
        <begin position="31"/>
        <end position="49"/>
    </location>
</feature>
<dbReference type="RefSeq" id="WP_069004551.1">
    <property type="nucleotide sequence ID" value="NZ_LVJW01000003.1"/>
</dbReference>
<keyword evidence="1" id="KW-0472">Membrane</keyword>
<proteinExistence type="predicted"/>
<dbReference type="PANTHER" id="PTHR33608">
    <property type="entry name" value="BLL2464 PROTEIN"/>
    <property type="match status" value="1"/>
</dbReference>
<accession>A0A1E2UPX7</accession>
<evidence type="ECO:0000313" key="3">
    <source>
        <dbReference type="EMBL" id="ODB96816.1"/>
    </source>
</evidence>
<dbReference type="STRING" id="1818881.A3196_08630"/>
<evidence type="ECO:0000256" key="1">
    <source>
        <dbReference type="SAM" id="Phobius"/>
    </source>
</evidence>
<evidence type="ECO:0000313" key="4">
    <source>
        <dbReference type="Proteomes" id="UP000094849"/>
    </source>
</evidence>
<protein>
    <recommendedName>
        <fullName evidence="2">DUF58 domain-containing protein</fullName>
    </recommendedName>
</protein>
<organism evidence="3 4">
    <name type="scientific">Candidatus Thiodiazotropha endoloripes</name>
    <dbReference type="NCBI Taxonomy" id="1818881"/>
    <lineage>
        <taxon>Bacteria</taxon>
        <taxon>Pseudomonadati</taxon>
        <taxon>Pseudomonadota</taxon>
        <taxon>Gammaproteobacteria</taxon>
        <taxon>Chromatiales</taxon>
        <taxon>Sedimenticolaceae</taxon>
        <taxon>Candidatus Thiodiazotropha</taxon>
    </lineage>
</organism>
<name>A0A1E2UPX7_9GAMM</name>
<dbReference type="InterPro" id="IPR002881">
    <property type="entry name" value="DUF58"/>
</dbReference>
<evidence type="ECO:0000259" key="2">
    <source>
        <dbReference type="Pfam" id="PF01882"/>
    </source>
</evidence>
<comment type="caution">
    <text evidence="3">The sequence shown here is derived from an EMBL/GenBank/DDBJ whole genome shotgun (WGS) entry which is preliminary data.</text>
</comment>
<dbReference type="AlphaFoldDB" id="A0A1E2UPX7"/>
<reference evidence="3 4" key="1">
    <citation type="submission" date="2016-03" db="EMBL/GenBank/DDBJ databases">
        <title>Chemosynthetic sulphur-oxidizing symbionts of marine invertebrate animals are capable of nitrogen fixation.</title>
        <authorList>
            <person name="Petersen J.M."/>
            <person name="Kemper A."/>
            <person name="Gruber-Vodicka H."/>
            <person name="Cardini U."/>
            <person name="Geest Mvander."/>
            <person name="Kleiner M."/>
            <person name="Bulgheresi S."/>
            <person name="Fussmann M."/>
            <person name="Herbold C."/>
            <person name="Seah B.K.B."/>
            <person name="Antony C.Paul."/>
            <person name="Liu D."/>
            <person name="Belitz A."/>
            <person name="Weber M."/>
        </authorList>
    </citation>
    <scope>NUCLEOTIDE SEQUENCE [LARGE SCALE GENOMIC DNA]</scope>
    <source>
        <strain evidence="3">G_D</strain>
    </source>
</reference>
<keyword evidence="1" id="KW-0812">Transmembrane</keyword>
<gene>
    <name evidence="3" type="ORF">A3196_08630</name>
</gene>
<keyword evidence="4" id="KW-1185">Reference proteome</keyword>